<dbReference type="Gene3D" id="3.30.710.10">
    <property type="entry name" value="Potassium Channel Kv1.1, Chain A"/>
    <property type="match status" value="1"/>
</dbReference>
<proteinExistence type="predicted"/>
<dbReference type="EMBL" id="WIQZ01000033">
    <property type="protein sequence ID" value="KAF3135188.1"/>
    <property type="molecule type" value="Genomic_DNA"/>
</dbReference>
<organism evidence="1 3">
    <name type="scientific">Orbilia oligospora</name>
    <name type="common">Nematode-trapping fungus</name>
    <name type="synonym">Arthrobotrys oligospora</name>
    <dbReference type="NCBI Taxonomy" id="2813651"/>
    <lineage>
        <taxon>Eukaryota</taxon>
        <taxon>Fungi</taxon>
        <taxon>Dikarya</taxon>
        <taxon>Ascomycota</taxon>
        <taxon>Pezizomycotina</taxon>
        <taxon>Orbiliomycetes</taxon>
        <taxon>Orbiliales</taxon>
        <taxon>Orbiliaceae</taxon>
        <taxon>Orbilia</taxon>
    </lineage>
</organism>
<evidence type="ECO:0000313" key="4">
    <source>
        <dbReference type="Proteomes" id="UP000480548"/>
    </source>
</evidence>
<reference evidence="3 4" key="1">
    <citation type="submission" date="2019-06" db="EMBL/GenBank/DDBJ databases">
        <authorList>
            <person name="Palmer J.M."/>
        </authorList>
    </citation>
    <scope>NUCLEOTIDE SEQUENCE [LARGE SCALE GENOMIC DNA]</scope>
    <source>
        <strain evidence="1 3">TWF102</strain>
        <strain evidence="2 4">TWF703</strain>
    </source>
</reference>
<accession>A0A7C8NLX6</accession>
<dbReference type="EMBL" id="WIQW01000047">
    <property type="protein sequence ID" value="KAF3093558.1"/>
    <property type="molecule type" value="Genomic_DNA"/>
</dbReference>
<name>A0A7C8NLX6_ORBOL</name>
<sequence>MSNDCTCDECRIFMTAVGSCFTKFSICISKEEANIAEPYSDRLKTYPNDKSEFITILIGEKDVTGAYKEKYLLRKNTCIANSEYFRCAFRSKNDGPNCRTWRESQSLIFHFPKLPHFNIIKRAMLSGRVTVDPTNFVELYETADYLLMSDTMYLICSLISRPSFIKNIHDLNKCLTRLVEWMEAWPQRPLVQLGFFRAIFFIELTAAAKRSKAARGCRLLGGWEDAPRQWGLNPLNPRHHRGESDTEIPPGAIPERYNRLKKLRDYVRKHLRDSESWYIEDIRCVECGGGGFR</sequence>
<evidence type="ECO:0000313" key="2">
    <source>
        <dbReference type="EMBL" id="KAF3135188.1"/>
    </source>
</evidence>
<protein>
    <recommendedName>
        <fullName evidence="5">BTB domain-containing protein</fullName>
    </recommendedName>
</protein>
<dbReference type="AlphaFoldDB" id="A0A7C8NLX6"/>
<gene>
    <name evidence="1" type="ORF">TWF102_007789</name>
    <name evidence="2" type="ORF">TWF703_006101</name>
</gene>
<comment type="caution">
    <text evidence="1">The sequence shown here is derived from an EMBL/GenBank/DDBJ whole genome shotgun (WGS) entry which is preliminary data.</text>
</comment>
<dbReference type="InterPro" id="IPR011333">
    <property type="entry name" value="SKP1/BTB/POZ_sf"/>
</dbReference>
<evidence type="ECO:0000313" key="3">
    <source>
        <dbReference type="Proteomes" id="UP000475325"/>
    </source>
</evidence>
<dbReference type="CDD" id="cd18186">
    <property type="entry name" value="BTB_POZ_ZBTB_KLHL-like"/>
    <property type="match status" value="1"/>
</dbReference>
<evidence type="ECO:0000313" key="1">
    <source>
        <dbReference type="EMBL" id="KAF3093558.1"/>
    </source>
</evidence>
<dbReference type="Proteomes" id="UP000475325">
    <property type="component" value="Unassembled WGS sequence"/>
</dbReference>
<dbReference type="Proteomes" id="UP000480548">
    <property type="component" value="Unassembled WGS sequence"/>
</dbReference>
<evidence type="ECO:0008006" key="5">
    <source>
        <dbReference type="Google" id="ProtNLM"/>
    </source>
</evidence>
<dbReference type="SUPFAM" id="SSF54695">
    <property type="entry name" value="POZ domain"/>
    <property type="match status" value="1"/>
</dbReference>